<dbReference type="SUPFAM" id="SSF53137">
    <property type="entry name" value="Translational machinery components"/>
    <property type="match status" value="1"/>
</dbReference>
<comment type="subunit">
    <text evidence="7">Part of the 30S ribosomal subunit. Interacts with proteins S7 and S18. Binds to IF-3.</text>
</comment>
<dbReference type="InterPro" id="IPR036967">
    <property type="entry name" value="Ribosomal_uS11_sf"/>
</dbReference>
<keyword evidence="3 7" id="KW-0694">RNA-binding</keyword>
<evidence type="ECO:0000256" key="5">
    <source>
        <dbReference type="ARBA" id="ARBA00023274"/>
    </source>
</evidence>
<dbReference type="GO" id="GO:1990904">
    <property type="term" value="C:ribonucleoprotein complex"/>
    <property type="evidence" value="ECO:0007669"/>
    <property type="project" value="UniProtKB-KW"/>
</dbReference>
<dbReference type="AlphaFoldDB" id="A0A1F5TDH9"/>
<dbReference type="InterPro" id="IPR018102">
    <property type="entry name" value="Ribosomal_uS11_CS"/>
</dbReference>
<name>A0A1F5TDH9_9BACT</name>
<reference evidence="9 10" key="1">
    <citation type="journal article" date="2016" name="Nat. Commun.">
        <title>Thousands of microbial genomes shed light on interconnected biogeochemical processes in an aquifer system.</title>
        <authorList>
            <person name="Anantharaman K."/>
            <person name="Brown C.T."/>
            <person name="Hug L.A."/>
            <person name="Sharon I."/>
            <person name="Castelle C.J."/>
            <person name="Probst A.J."/>
            <person name="Thomas B.C."/>
            <person name="Singh A."/>
            <person name="Wilkins M.J."/>
            <person name="Karaoz U."/>
            <person name="Brodie E.L."/>
            <person name="Williams K.H."/>
            <person name="Hubbard S.S."/>
            <person name="Banfield J.F."/>
        </authorList>
    </citation>
    <scope>NUCLEOTIDE SEQUENCE [LARGE SCALE GENOMIC DNA]</scope>
</reference>
<evidence type="ECO:0000256" key="7">
    <source>
        <dbReference type="HAMAP-Rule" id="MF_01310"/>
    </source>
</evidence>
<organism evidence="9 10">
    <name type="scientific">Candidatus Falkowbacteria bacterium RIFOXYC2_FULL_48_21</name>
    <dbReference type="NCBI Taxonomy" id="1798005"/>
    <lineage>
        <taxon>Bacteria</taxon>
        <taxon>Candidatus Falkowiibacteriota</taxon>
    </lineage>
</organism>
<evidence type="ECO:0000256" key="3">
    <source>
        <dbReference type="ARBA" id="ARBA00022884"/>
    </source>
</evidence>
<evidence type="ECO:0000256" key="2">
    <source>
        <dbReference type="ARBA" id="ARBA00022730"/>
    </source>
</evidence>
<evidence type="ECO:0000313" key="10">
    <source>
        <dbReference type="Proteomes" id="UP000178656"/>
    </source>
</evidence>
<dbReference type="Gene3D" id="3.30.420.80">
    <property type="entry name" value="Ribosomal protein S11"/>
    <property type="match status" value="1"/>
</dbReference>
<dbReference type="EMBL" id="MFGM01000027">
    <property type="protein sequence ID" value="OGF36945.1"/>
    <property type="molecule type" value="Genomic_DNA"/>
</dbReference>
<dbReference type="NCBIfam" id="TIGR03632">
    <property type="entry name" value="uS11_bact"/>
    <property type="match status" value="1"/>
</dbReference>
<dbReference type="PIRSF" id="PIRSF002131">
    <property type="entry name" value="Ribosomal_S11"/>
    <property type="match status" value="1"/>
</dbReference>
<dbReference type="InterPro" id="IPR019981">
    <property type="entry name" value="Ribosomal_uS11_bac-type"/>
</dbReference>
<dbReference type="PANTHER" id="PTHR11759">
    <property type="entry name" value="40S RIBOSOMAL PROTEIN S14/30S RIBOSOMAL PROTEIN S11"/>
    <property type="match status" value="1"/>
</dbReference>
<protein>
    <recommendedName>
        <fullName evidence="6 7">Small ribosomal subunit protein uS11</fullName>
    </recommendedName>
</protein>
<dbReference type="InterPro" id="IPR001971">
    <property type="entry name" value="Ribosomal_uS11"/>
</dbReference>
<comment type="similarity">
    <text evidence="1 7 8">Belongs to the universal ribosomal protein uS11 family.</text>
</comment>
<proteinExistence type="inferred from homology"/>
<dbReference type="GO" id="GO:0006412">
    <property type="term" value="P:translation"/>
    <property type="evidence" value="ECO:0007669"/>
    <property type="project" value="UniProtKB-UniRule"/>
</dbReference>
<dbReference type="GO" id="GO:0019843">
    <property type="term" value="F:rRNA binding"/>
    <property type="evidence" value="ECO:0007669"/>
    <property type="project" value="UniProtKB-UniRule"/>
</dbReference>
<dbReference type="PROSITE" id="PS00054">
    <property type="entry name" value="RIBOSOMAL_S11"/>
    <property type="match status" value="1"/>
</dbReference>
<keyword evidence="5 7" id="KW-0687">Ribonucleoprotein</keyword>
<dbReference type="HAMAP" id="MF_01310">
    <property type="entry name" value="Ribosomal_uS11"/>
    <property type="match status" value="1"/>
</dbReference>
<dbReference type="NCBIfam" id="NF003698">
    <property type="entry name" value="PRK05309.1"/>
    <property type="match status" value="1"/>
</dbReference>
<sequence>MKIKRGKKKTIKQVTIGSAYIKATYNNTIVTITDQVGNAIGFSSAGLMGFKGAKKATPYAATVIVRDAVEKAKVTGIRDVNVFVKGVGMGRESAVRALNANGLNVMAIKDVTPIPHNGCRKPKPRRV</sequence>
<evidence type="ECO:0000256" key="6">
    <source>
        <dbReference type="ARBA" id="ARBA00035160"/>
    </source>
</evidence>
<comment type="caution">
    <text evidence="9">The sequence shown here is derived from an EMBL/GenBank/DDBJ whole genome shotgun (WGS) entry which is preliminary data.</text>
</comment>
<evidence type="ECO:0000256" key="8">
    <source>
        <dbReference type="RuleBase" id="RU003629"/>
    </source>
</evidence>
<dbReference type="GO" id="GO:0005840">
    <property type="term" value="C:ribosome"/>
    <property type="evidence" value="ECO:0007669"/>
    <property type="project" value="UniProtKB-KW"/>
</dbReference>
<evidence type="ECO:0000256" key="4">
    <source>
        <dbReference type="ARBA" id="ARBA00022980"/>
    </source>
</evidence>
<evidence type="ECO:0000256" key="1">
    <source>
        <dbReference type="ARBA" id="ARBA00006194"/>
    </source>
</evidence>
<dbReference type="GO" id="GO:0003735">
    <property type="term" value="F:structural constituent of ribosome"/>
    <property type="evidence" value="ECO:0007669"/>
    <property type="project" value="InterPro"/>
</dbReference>
<comment type="function">
    <text evidence="7">Located on the platform of the 30S subunit, it bridges several disparate RNA helices of the 16S rRNA. Forms part of the Shine-Dalgarno cleft in the 70S ribosome.</text>
</comment>
<evidence type="ECO:0000313" key="9">
    <source>
        <dbReference type="EMBL" id="OGF36945.1"/>
    </source>
</evidence>
<keyword evidence="2 7" id="KW-0699">rRNA-binding</keyword>
<gene>
    <name evidence="7" type="primary">rpsK</name>
    <name evidence="9" type="ORF">A2482_02970</name>
</gene>
<dbReference type="FunFam" id="3.30.420.80:FF:000010">
    <property type="entry name" value="30S ribosomal protein S11"/>
    <property type="match status" value="1"/>
</dbReference>
<accession>A0A1F5TDH9</accession>
<keyword evidence="4 7" id="KW-0689">Ribosomal protein</keyword>
<dbReference type="Proteomes" id="UP000178656">
    <property type="component" value="Unassembled WGS sequence"/>
</dbReference>
<dbReference type="Pfam" id="PF00411">
    <property type="entry name" value="Ribosomal_S11"/>
    <property type="match status" value="1"/>
</dbReference>